<protein>
    <submittedName>
        <fullName evidence="1">Uncharacterized protein</fullName>
    </submittedName>
</protein>
<dbReference type="EMBL" id="JH159154">
    <property type="protein sequence ID" value="EGZ18350.1"/>
    <property type="molecule type" value="Genomic_DNA"/>
</dbReference>
<organism evidence="1 2">
    <name type="scientific">Phytophthora sojae (strain P6497)</name>
    <name type="common">Soybean stem and root rot agent</name>
    <name type="synonym">Phytophthora megasperma f. sp. glycines</name>
    <dbReference type="NCBI Taxonomy" id="1094619"/>
    <lineage>
        <taxon>Eukaryota</taxon>
        <taxon>Sar</taxon>
        <taxon>Stramenopiles</taxon>
        <taxon>Oomycota</taxon>
        <taxon>Peronosporomycetes</taxon>
        <taxon>Peronosporales</taxon>
        <taxon>Peronosporaceae</taxon>
        <taxon>Phytophthora</taxon>
    </lineage>
</organism>
<dbReference type="GeneID" id="20652174"/>
<dbReference type="Proteomes" id="UP000002640">
    <property type="component" value="Unassembled WGS sequence"/>
</dbReference>
<accession>G4ZDL1</accession>
<sequence length="127" mass="14603">RYLDTQWWPHKKKFVRCWTDKFSHFGCRHTSTVEGTHATMKGWLENSRGDLLKVFQDLIPWWLTAASRNSLQAANDAGRIPIVLRGVERYSTIVKIISVWAITETNALWAKVHKIVVHGLERSTCAG</sequence>
<proteinExistence type="predicted"/>
<feature type="non-terminal residue" evidence="1">
    <location>
        <position position="1"/>
    </location>
</feature>
<dbReference type="STRING" id="1094619.G4ZDL1"/>
<keyword evidence="2" id="KW-1185">Reference proteome</keyword>
<gene>
    <name evidence="1" type="ORF">PHYSODRAFT_421666</name>
</gene>
<dbReference type="KEGG" id="psoj:PHYSODRAFT_421666"/>
<dbReference type="AlphaFoldDB" id="G4ZDL1"/>
<dbReference type="RefSeq" id="XP_009527408.1">
    <property type="nucleotide sequence ID" value="XM_009529113.1"/>
</dbReference>
<dbReference type="InParanoid" id="G4ZDL1"/>
<reference evidence="1 2" key="1">
    <citation type="journal article" date="2006" name="Science">
        <title>Phytophthora genome sequences uncover evolutionary origins and mechanisms of pathogenesis.</title>
        <authorList>
            <person name="Tyler B.M."/>
            <person name="Tripathy S."/>
            <person name="Zhang X."/>
            <person name="Dehal P."/>
            <person name="Jiang R.H."/>
            <person name="Aerts A."/>
            <person name="Arredondo F.D."/>
            <person name="Baxter L."/>
            <person name="Bensasson D."/>
            <person name="Beynon J.L."/>
            <person name="Chapman J."/>
            <person name="Damasceno C.M."/>
            <person name="Dorrance A.E."/>
            <person name="Dou D."/>
            <person name="Dickerman A.W."/>
            <person name="Dubchak I.L."/>
            <person name="Garbelotto M."/>
            <person name="Gijzen M."/>
            <person name="Gordon S.G."/>
            <person name="Govers F."/>
            <person name="Grunwald N.J."/>
            <person name="Huang W."/>
            <person name="Ivors K.L."/>
            <person name="Jones R.W."/>
            <person name="Kamoun S."/>
            <person name="Krampis K."/>
            <person name="Lamour K.H."/>
            <person name="Lee M.K."/>
            <person name="McDonald W.H."/>
            <person name="Medina M."/>
            <person name="Meijer H.J."/>
            <person name="Nordberg E.K."/>
            <person name="Maclean D.J."/>
            <person name="Ospina-Giraldo M.D."/>
            <person name="Morris P.F."/>
            <person name="Phuntumart V."/>
            <person name="Putnam N.H."/>
            <person name="Rash S."/>
            <person name="Rose J.K."/>
            <person name="Sakihama Y."/>
            <person name="Salamov A.A."/>
            <person name="Savidor A."/>
            <person name="Scheuring C.F."/>
            <person name="Smith B.M."/>
            <person name="Sobral B.W."/>
            <person name="Terry A."/>
            <person name="Torto-Alalibo T.A."/>
            <person name="Win J."/>
            <person name="Xu Z."/>
            <person name="Zhang H."/>
            <person name="Grigoriev I.V."/>
            <person name="Rokhsar D.S."/>
            <person name="Boore J.L."/>
        </authorList>
    </citation>
    <scope>NUCLEOTIDE SEQUENCE [LARGE SCALE GENOMIC DNA]</scope>
    <source>
        <strain evidence="1 2">P6497</strain>
    </source>
</reference>
<evidence type="ECO:0000313" key="2">
    <source>
        <dbReference type="Proteomes" id="UP000002640"/>
    </source>
</evidence>
<name>G4ZDL1_PHYSP</name>
<evidence type="ECO:0000313" key="1">
    <source>
        <dbReference type="EMBL" id="EGZ18350.1"/>
    </source>
</evidence>
<feature type="non-terminal residue" evidence="1">
    <location>
        <position position="127"/>
    </location>
</feature>